<dbReference type="AlphaFoldDB" id="X1IA55"/>
<dbReference type="SUPFAM" id="SSF51735">
    <property type="entry name" value="NAD(P)-binding Rossmann-fold domains"/>
    <property type="match status" value="1"/>
</dbReference>
<organism evidence="1">
    <name type="scientific">marine sediment metagenome</name>
    <dbReference type="NCBI Taxonomy" id="412755"/>
    <lineage>
        <taxon>unclassified sequences</taxon>
        <taxon>metagenomes</taxon>
        <taxon>ecological metagenomes</taxon>
    </lineage>
</organism>
<comment type="caution">
    <text evidence="1">The sequence shown here is derived from an EMBL/GenBank/DDBJ whole genome shotgun (WGS) entry which is preliminary data.</text>
</comment>
<dbReference type="EMBL" id="BARU01036639">
    <property type="protein sequence ID" value="GAH79311.1"/>
    <property type="molecule type" value="Genomic_DNA"/>
</dbReference>
<proteinExistence type="predicted"/>
<name>X1IA55_9ZZZZ</name>
<evidence type="ECO:0008006" key="2">
    <source>
        <dbReference type="Google" id="ProtNLM"/>
    </source>
</evidence>
<accession>X1IA55</accession>
<dbReference type="InterPro" id="IPR036291">
    <property type="entry name" value="NAD(P)-bd_dom_sf"/>
</dbReference>
<reference evidence="1" key="1">
    <citation type="journal article" date="2014" name="Front. Microbiol.">
        <title>High frequency of phylogenetically diverse reductive dehalogenase-homologous genes in deep subseafloor sedimentary metagenomes.</title>
        <authorList>
            <person name="Kawai M."/>
            <person name="Futagami T."/>
            <person name="Toyoda A."/>
            <person name="Takaki Y."/>
            <person name="Nishi S."/>
            <person name="Hori S."/>
            <person name="Arai W."/>
            <person name="Tsubouchi T."/>
            <person name="Morono Y."/>
            <person name="Uchiyama I."/>
            <person name="Ito T."/>
            <person name="Fujiyama A."/>
            <person name="Inagaki F."/>
            <person name="Takami H."/>
        </authorList>
    </citation>
    <scope>NUCLEOTIDE SEQUENCE</scope>
    <source>
        <strain evidence="1">Expedition CK06-06</strain>
    </source>
</reference>
<dbReference type="Gene3D" id="3.40.50.720">
    <property type="entry name" value="NAD(P)-binding Rossmann-like Domain"/>
    <property type="match status" value="1"/>
</dbReference>
<gene>
    <name evidence="1" type="ORF">S03H2_57184</name>
</gene>
<protein>
    <recommendedName>
        <fullName evidence="2">NAD(P)-binding domain-containing protein</fullName>
    </recommendedName>
</protein>
<evidence type="ECO:0000313" key="1">
    <source>
        <dbReference type="EMBL" id="GAH79311.1"/>
    </source>
</evidence>
<sequence length="112" mass="13312">MILAAEKIDDAQTINLGTNERIRVFDAARTVVDYVREKYYPDYEPEFKFLRDMPTGPLNRTTNYSLATEILGWEPKIKFQDGVERVTDWYFENKNIEKVKKIFEKKLLTEKL</sequence>